<gene>
    <name evidence="2" type="ordered locus">STAUR_7085</name>
</gene>
<evidence type="ECO:0000259" key="1">
    <source>
        <dbReference type="Pfam" id="PF13460"/>
    </source>
</evidence>
<dbReference type="eggNOG" id="COG0702">
    <property type="taxonomic scope" value="Bacteria"/>
</dbReference>
<dbReference type="Gene3D" id="3.90.25.10">
    <property type="entry name" value="UDP-galactose 4-epimerase, domain 1"/>
    <property type="match status" value="1"/>
</dbReference>
<keyword evidence="3" id="KW-1185">Reference proteome</keyword>
<dbReference type="InterPro" id="IPR052718">
    <property type="entry name" value="NmrA-type_oxidoreductase"/>
</dbReference>
<reference evidence="2 3" key="1">
    <citation type="journal article" date="2011" name="Mol. Biol. Evol.">
        <title>Comparative genomic analysis of fruiting body formation in Myxococcales.</title>
        <authorList>
            <person name="Huntley S."/>
            <person name="Hamann N."/>
            <person name="Wegener-Feldbrugge S."/>
            <person name="Treuner-Lange A."/>
            <person name="Kube M."/>
            <person name="Reinhardt R."/>
            <person name="Klages S."/>
            <person name="Muller R."/>
            <person name="Ronning C.M."/>
            <person name="Nierman W.C."/>
            <person name="Sogaard-Andersen L."/>
        </authorList>
    </citation>
    <scope>NUCLEOTIDE SEQUENCE [LARGE SCALE GENOMIC DNA]</scope>
    <source>
        <strain evidence="2 3">DW4/3-1</strain>
    </source>
</reference>
<proteinExistence type="predicted"/>
<dbReference type="Proteomes" id="UP000001351">
    <property type="component" value="Chromosome"/>
</dbReference>
<evidence type="ECO:0000313" key="2">
    <source>
        <dbReference type="EMBL" id="ADO74841.1"/>
    </source>
</evidence>
<protein>
    <submittedName>
        <fullName evidence="2">Short-chain dehydrogenase/reductase SDR</fullName>
    </submittedName>
</protein>
<dbReference type="InterPro" id="IPR016040">
    <property type="entry name" value="NAD(P)-bd_dom"/>
</dbReference>
<dbReference type="PANTHER" id="PTHR47129">
    <property type="entry name" value="QUINONE OXIDOREDUCTASE 2"/>
    <property type="match status" value="1"/>
</dbReference>
<sequence length="301" mass="31441">METSPFNAVHTVGDGPIMILVTGATGKLGRLVVEGLLKKLPAQQIALAVRNPEKAADFAARGIQVRRADYSKPDTLESAFAGAEKVLLISSNEVGQRLAQHRAAVAAAKKAGVRLLAYTSILHADTSGLALAAEHKGTEQLIRDSGIPFVFLRNGWYTENYTENLAPALAHGAIVGSSGEGRIAVATRADYAAAAVAVLTGTGHENKVYELGGDTALTLTDLAAEVSRQSGKTIVYKNLPPDQYQGVLTQAGVPGPFAEVLVDSDLGAARGELNDSSGDLRRLIGRPTTPLANAVSAALQR</sequence>
<dbReference type="HOGENOM" id="CLU_007383_10_4_7"/>
<name>E3FXP6_STIAD</name>
<dbReference type="InterPro" id="IPR036291">
    <property type="entry name" value="NAD(P)-bd_dom_sf"/>
</dbReference>
<dbReference type="KEGG" id="sur:STAUR_7085"/>
<dbReference type="EMBL" id="CP002271">
    <property type="protein sequence ID" value="ADO74841.1"/>
    <property type="molecule type" value="Genomic_DNA"/>
</dbReference>
<evidence type="ECO:0000313" key="3">
    <source>
        <dbReference type="Proteomes" id="UP000001351"/>
    </source>
</evidence>
<dbReference type="SUPFAM" id="SSF51735">
    <property type="entry name" value="NAD(P)-binding Rossmann-fold domains"/>
    <property type="match status" value="1"/>
</dbReference>
<dbReference type="Pfam" id="PF13460">
    <property type="entry name" value="NAD_binding_10"/>
    <property type="match status" value="1"/>
</dbReference>
<feature type="domain" description="NAD(P)-binding" evidence="1">
    <location>
        <begin position="23"/>
        <end position="200"/>
    </location>
</feature>
<dbReference type="STRING" id="378806.STAUR_7085"/>
<dbReference type="PANTHER" id="PTHR47129:SF1">
    <property type="entry name" value="NMRA-LIKE DOMAIN-CONTAINING PROTEIN"/>
    <property type="match status" value="1"/>
</dbReference>
<dbReference type="CDD" id="cd05269">
    <property type="entry name" value="TMR_SDR_a"/>
    <property type="match status" value="1"/>
</dbReference>
<dbReference type="AlphaFoldDB" id="E3FXP6"/>
<dbReference type="Gene3D" id="3.40.50.720">
    <property type="entry name" value="NAD(P)-binding Rossmann-like Domain"/>
    <property type="match status" value="1"/>
</dbReference>
<organism evidence="2 3">
    <name type="scientific">Stigmatella aurantiaca (strain DW4/3-1)</name>
    <dbReference type="NCBI Taxonomy" id="378806"/>
    <lineage>
        <taxon>Bacteria</taxon>
        <taxon>Pseudomonadati</taxon>
        <taxon>Myxococcota</taxon>
        <taxon>Myxococcia</taxon>
        <taxon>Myxococcales</taxon>
        <taxon>Cystobacterineae</taxon>
        <taxon>Archangiaceae</taxon>
        <taxon>Stigmatella</taxon>
    </lineage>
</organism>
<accession>E3FXP6</accession>